<dbReference type="HOGENOM" id="CLU_463352_0_0_1"/>
<reference evidence="4 5" key="2">
    <citation type="journal article" date="2007" name="BMC Biol.">
        <title>A 100%-complete sequence reveals unusually simple genomic features in the hot-spring red alga Cyanidioschyzon merolae.</title>
        <authorList>
            <person name="Nozaki H."/>
            <person name="Takano H."/>
            <person name="Misumi O."/>
            <person name="Terasawa K."/>
            <person name="Matsuzaki M."/>
            <person name="Maruyama S."/>
            <person name="Nishida K."/>
            <person name="Yagisawa F."/>
            <person name="Yoshida Y."/>
            <person name="Fujiwara T."/>
            <person name="Takio S."/>
            <person name="Tamura K."/>
            <person name="Chung S.J."/>
            <person name="Nakamura S."/>
            <person name="Kuroiwa H."/>
            <person name="Tanaka K."/>
            <person name="Sato N."/>
            <person name="Kuroiwa T."/>
        </authorList>
    </citation>
    <scope>NUCLEOTIDE SEQUENCE [LARGE SCALE GENOMIC DNA]</scope>
    <source>
        <strain evidence="4 5">10D</strain>
    </source>
</reference>
<feature type="region of interest" description="Disordered" evidence="3">
    <location>
        <begin position="88"/>
        <end position="119"/>
    </location>
</feature>
<proteinExistence type="inferred from homology"/>
<comment type="similarity">
    <text evidence="1">Belongs to the mTERF family.</text>
</comment>
<evidence type="ECO:0000313" key="4">
    <source>
        <dbReference type="EMBL" id="BAM83401.1"/>
    </source>
</evidence>
<dbReference type="Proteomes" id="UP000007014">
    <property type="component" value="Chromosome 20"/>
</dbReference>
<dbReference type="PANTHER" id="PTHR13068">
    <property type="entry name" value="CGI-12 PROTEIN-RELATED"/>
    <property type="match status" value="1"/>
</dbReference>
<feature type="region of interest" description="Disordered" evidence="3">
    <location>
        <begin position="569"/>
        <end position="589"/>
    </location>
</feature>
<dbReference type="eggNOG" id="KOG1267">
    <property type="taxonomic scope" value="Eukaryota"/>
</dbReference>
<name>M1UXX7_CYAM1</name>
<evidence type="ECO:0000313" key="5">
    <source>
        <dbReference type="Proteomes" id="UP000007014"/>
    </source>
</evidence>
<reference evidence="4 5" key="1">
    <citation type="journal article" date="2004" name="Nature">
        <title>Genome sequence of the ultrasmall unicellular red alga Cyanidioschyzon merolae 10D.</title>
        <authorList>
            <person name="Matsuzaki M."/>
            <person name="Misumi O."/>
            <person name="Shin-i T."/>
            <person name="Maruyama S."/>
            <person name="Takahara M."/>
            <person name="Miyagishima S."/>
            <person name="Mori T."/>
            <person name="Nishida K."/>
            <person name="Yagisawa F."/>
            <person name="Nishida K."/>
            <person name="Yoshida Y."/>
            <person name="Nishimura Y."/>
            <person name="Nakao S."/>
            <person name="Kobayashi T."/>
            <person name="Momoyama Y."/>
            <person name="Higashiyama T."/>
            <person name="Minoda A."/>
            <person name="Sano M."/>
            <person name="Nomoto H."/>
            <person name="Oishi K."/>
            <person name="Hayashi H."/>
            <person name="Ohta F."/>
            <person name="Nishizaka S."/>
            <person name="Haga S."/>
            <person name="Miura S."/>
            <person name="Morishita T."/>
            <person name="Kabeya Y."/>
            <person name="Terasawa K."/>
            <person name="Suzuki Y."/>
            <person name="Ishii Y."/>
            <person name="Asakawa S."/>
            <person name="Takano H."/>
            <person name="Ohta N."/>
            <person name="Kuroiwa H."/>
            <person name="Tanaka K."/>
            <person name="Shimizu N."/>
            <person name="Sugano S."/>
            <person name="Sato N."/>
            <person name="Nozaki H."/>
            <person name="Ogasawara N."/>
            <person name="Kohara Y."/>
            <person name="Kuroiwa T."/>
        </authorList>
    </citation>
    <scope>NUCLEOTIDE SEQUENCE [LARGE SCALE GENOMIC DNA]</scope>
    <source>
        <strain evidence="4 5">10D</strain>
    </source>
</reference>
<dbReference type="GO" id="GO:0003676">
    <property type="term" value="F:nucleic acid binding"/>
    <property type="evidence" value="ECO:0007669"/>
    <property type="project" value="InterPro"/>
</dbReference>
<accession>M1UXX7</accession>
<evidence type="ECO:0000256" key="1">
    <source>
        <dbReference type="ARBA" id="ARBA00007692"/>
    </source>
</evidence>
<dbReference type="KEGG" id="cme:CYME_CMT470C"/>
<dbReference type="Gramene" id="CMT470CT">
    <property type="protein sequence ID" value="CMT470CT"/>
    <property type="gene ID" value="CMT470C"/>
</dbReference>
<dbReference type="InterPro" id="IPR003690">
    <property type="entry name" value="MTERF"/>
</dbReference>
<dbReference type="GeneID" id="16998011"/>
<organism evidence="4 5">
    <name type="scientific">Cyanidioschyzon merolae (strain NIES-3377 / 10D)</name>
    <name type="common">Unicellular red alga</name>
    <dbReference type="NCBI Taxonomy" id="280699"/>
    <lineage>
        <taxon>Eukaryota</taxon>
        <taxon>Rhodophyta</taxon>
        <taxon>Bangiophyceae</taxon>
        <taxon>Cyanidiales</taxon>
        <taxon>Cyanidiaceae</taxon>
        <taxon>Cyanidioschyzon</taxon>
    </lineage>
</organism>
<dbReference type="InterPro" id="IPR038538">
    <property type="entry name" value="MTERF_sf"/>
</dbReference>
<evidence type="ECO:0000256" key="3">
    <source>
        <dbReference type="SAM" id="MobiDB-lite"/>
    </source>
</evidence>
<dbReference type="PANTHER" id="PTHR13068:SF112">
    <property type="entry name" value="TRANSCRIPTION TERMINATION FACTOR 3, MITOCHONDRIAL"/>
    <property type="match status" value="1"/>
</dbReference>
<protein>
    <submittedName>
        <fullName evidence="4">Uncharacterized protein</fullName>
    </submittedName>
</protein>
<keyword evidence="5" id="KW-1185">Reference proteome</keyword>
<dbReference type="OrthoDB" id="5513at2759"/>
<dbReference type="EMBL" id="AP006502">
    <property type="protein sequence ID" value="BAM83401.1"/>
    <property type="molecule type" value="Genomic_DNA"/>
</dbReference>
<evidence type="ECO:0000256" key="2">
    <source>
        <dbReference type="ARBA" id="ARBA00022946"/>
    </source>
</evidence>
<dbReference type="Pfam" id="PF02536">
    <property type="entry name" value="mTERF"/>
    <property type="match status" value="2"/>
</dbReference>
<dbReference type="Gene3D" id="1.25.70.10">
    <property type="entry name" value="Transcription termination factor 3, mitochondrial"/>
    <property type="match status" value="1"/>
</dbReference>
<gene>
    <name evidence="4" type="ORF">CYME_CMT470C</name>
</gene>
<dbReference type="RefSeq" id="XP_005539437.1">
    <property type="nucleotide sequence ID" value="XM_005539380.1"/>
</dbReference>
<dbReference type="AlphaFoldDB" id="M1UXX7"/>
<keyword evidence="2" id="KW-0809">Transit peptide</keyword>
<sequence>MFSGASAASTVLWVPLQRWDCSRGARSCYAPLVPVSRKRPHRASVYIDTCCHFGNNGGPQSDQNQASRARDLFQNLTKRIGRFAVALKTRSRGTPSKEPQTHEKAQNQATETPVESPEVSRIFTQVSGEDSWNTNAPELAHGTAEAFVRALCAYGLARDIVEQIALQPVPATWPSALEYLAAFGCTPTNLQALLERDMKSLEVETAKQLGAAVQQISSASSITAAECWNLLMDPMIPLEVWCSIPENQSEQLRQLRRFGLDTAQLVRLLLLEQAQRRLCDCQQLETMLTFLVQNPPQGCGFEPSSDILRRLFPRAPWLLTDFPMETAAAAVQHLCSCLELNFAPYIRQIVYAHPEILRTDTGQMQAIEEFLNASIQLSSKSIAAMVRSYPRCLTLSLTQVERVTEFLRDLGLTTDDLNKAYRAFPALLALDIDRNAMPVVALLRDWGIADVATMVRGLPPLLVYDIHTDIQPKLKFLRSVMNMDTKKVLEFPAVFSYSLRDRIAPRLLYLRRLGIDVSRMRLSVVIAPSDVDFCRRVARTSMQNFSAFKEEFNQLIEKRLQQVASQQRLSTEHSDVMASAARQSDAKPH</sequence>
<dbReference type="SMART" id="SM00733">
    <property type="entry name" value="Mterf"/>
    <property type="match status" value="5"/>
</dbReference>